<evidence type="ECO:0000313" key="2">
    <source>
        <dbReference type="Proteomes" id="UP001159363"/>
    </source>
</evidence>
<keyword evidence="2" id="KW-1185">Reference proteome</keyword>
<organism evidence="1 2">
    <name type="scientific">Dryococelus australis</name>
    <dbReference type="NCBI Taxonomy" id="614101"/>
    <lineage>
        <taxon>Eukaryota</taxon>
        <taxon>Metazoa</taxon>
        <taxon>Ecdysozoa</taxon>
        <taxon>Arthropoda</taxon>
        <taxon>Hexapoda</taxon>
        <taxon>Insecta</taxon>
        <taxon>Pterygota</taxon>
        <taxon>Neoptera</taxon>
        <taxon>Polyneoptera</taxon>
        <taxon>Phasmatodea</taxon>
        <taxon>Verophasmatodea</taxon>
        <taxon>Anareolatae</taxon>
        <taxon>Phasmatidae</taxon>
        <taxon>Eurycanthinae</taxon>
        <taxon>Dryococelus</taxon>
    </lineage>
</organism>
<proteinExistence type="predicted"/>
<evidence type="ECO:0008006" key="3">
    <source>
        <dbReference type="Google" id="ProtNLM"/>
    </source>
</evidence>
<protein>
    <recommendedName>
        <fullName evidence="3">CCHC-type domain-containing protein</fullName>
    </recommendedName>
</protein>
<dbReference type="SUPFAM" id="SSF49879">
    <property type="entry name" value="SMAD/FHA domain"/>
    <property type="match status" value="1"/>
</dbReference>
<gene>
    <name evidence="1" type="ORF">PR048_030264</name>
</gene>
<comment type="caution">
    <text evidence="1">The sequence shown here is derived from an EMBL/GenBank/DDBJ whole genome shotgun (WGS) entry which is preliminary data.</text>
</comment>
<dbReference type="EMBL" id="JARBHB010000014">
    <property type="protein sequence ID" value="KAJ8868725.1"/>
    <property type="molecule type" value="Genomic_DNA"/>
</dbReference>
<dbReference type="Proteomes" id="UP001159363">
    <property type="component" value="Chromosome 13"/>
</dbReference>
<dbReference type="PANTHER" id="PTHR21603:SF18">
    <property type="entry name" value="ANTIGEN KI-67-LIKE PROTEIN"/>
    <property type="match status" value="1"/>
</dbReference>
<dbReference type="PANTHER" id="PTHR21603">
    <property type="entry name" value="ANTIGEN KI-67-LIKE PROTEIN"/>
    <property type="match status" value="1"/>
</dbReference>
<dbReference type="InterPro" id="IPR008984">
    <property type="entry name" value="SMAD_FHA_dom_sf"/>
</dbReference>
<sequence>MQKRAVKIINGKRKSDSRRPLFKSSEILTFACSSTPWQSSLRPSVSSDTSHAVLLDYLNRHGFGPYTFQALGASPVYQMAICHLPWGTDPGGILLELKCHGIQVDVVRYLEDLDLPHPVGYCPTFLVCMPDAASIQWLQATRSRLHSSVKIKLYISLTPKCCKKCQCYGHVATNCPAHQFAAVVLCVCVWGGGGAFDSLALLSDPVTVLTCLNFGQPLPSDQLWVARTGKRLPWSTVLPAAAAPVLRIAPPMASEFPPLLQPSSHGSAPVRGPLSSAVPPYLPSCSAALSSPFLPFLWTFVLFYLPFYSNFSLTVRPPAAYFHTQMAAAKHVYGYLKVIKKDGKDGSCYPLMYSSIVGSGSNCDIRIHAPGVEDEHCSISPTELGRVTLLTTSGLANRKTMKLLTYTELDKAMLEWFNQKCATGMPVLGNWRWKAKLVSYIKHFPHAETAGCMLHALDSVGLVCVIWALCSSLCTSLFYLSRGGGGDLLPSNREIDRAACCCRSCLDRQGWAAVVGRYKIILAGGGQTATATAIVTGPVQFVTATRYWDHMLIDVIHVNVLNFYEMSVTVFEMCVRKLIFKLNSAIQRTGLHDTLRVTYLCVARLVQIYLILHTQCVVKVKNLSGSSLVKVNGTDIKNRLVPLTHCDVISVAHRSFRFEYAADSPFHFNKDIGEIKKLVANSGLNDSRMALSGLKTAAGNLHNAMREGYGDMLKPMAVMTTLDTGDAAGVMSTIRWLMVLLRASSHCWDSPAFAARDVARELPPQVRKSTLILVLGLCSLENDEQFERQCWGFL</sequence>
<evidence type="ECO:0000313" key="1">
    <source>
        <dbReference type="EMBL" id="KAJ8868725.1"/>
    </source>
</evidence>
<accession>A0ABQ9G8I0</accession>
<name>A0ABQ9G8I0_9NEOP</name>
<reference evidence="1 2" key="1">
    <citation type="submission" date="2023-02" db="EMBL/GenBank/DDBJ databases">
        <title>LHISI_Scaffold_Assembly.</title>
        <authorList>
            <person name="Stuart O.P."/>
            <person name="Cleave R."/>
            <person name="Magrath M.J.L."/>
            <person name="Mikheyev A.S."/>
        </authorList>
    </citation>
    <scope>NUCLEOTIDE SEQUENCE [LARGE SCALE GENOMIC DNA]</scope>
    <source>
        <strain evidence="1">Daus_M_001</strain>
        <tissue evidence="1">Leg muscle</tissue>
    </source>
</reference>